<dbReference type="EMBL" id="JACDXJ010000001">
    <property type="protein sequence ID" value="MBA1156847.1"/>
    <property type="molecule type" value="Genomic_DNA"/>
</dbReference>
<dbReference type="GO" id="GO:0022857">
    <property type="term" value="F:transmembrane transporter activity"/>
    <property type="evidence" value="ECO:0007669"/>
    <property type="project" value="UniProtKB-UniRule"/>
</dbReference>
<protein>
    <recommendedName>
        <fullName evidence="9">TRAP transporter small permease protein</fullName>
    </recommendedName>
</protein>
<evidence type="ECO:0000256" key="3">
    <source>
        <dbReference type="ARBA" id="ARBA00022475"/>
    </source>
</evidence>
<accession>A0A838BMU1</accession>
<evidence type="ECO:0000313" key="12">
    <source>
        <dbReference type="Proteomes" id="UP000572984"/>
    </source>
</evidence>
<comment type="caution">
    <text evidence="11">The sequence shown here is derived from an EMBL/GenBank/DDBJ whole genome shotgun (WGS) entry which is preliminary data.</text>
</comment>
<keyword evidence="12" id="KW-1185">Reference proteome</keyword>
<gene>
    <name evidence="11" type="ORF">H0S73_11985</name>
</gene>
<keyword evidence="4 9" id="KW-0997">Cell inner membrane</keyword>
<evidence type="ECO:0000256" key="5">
    <source>
        <dbReference type="ARBA" id="ARBA00022692"/>
    </source>
</evidence>
<dbReference type="Proteomes" id="UP000572984">
    <property type="component" value="Unassembled WGS sequence"/>
</dbReference>
<feature type="domain" description="Tripartite ATP-independent periplasmic transporters DctQ component" evidence="10">
    <location>
        <begin position="24"/>
        <end position="153"/>
    </location>
</feature>
<dbReference type="RefSeq" id="WP_181052375.1">
    <property type="nucleotide sequence ID" value="NZ_JACDXJ010000001.1"/>
</dbReference>
<dbReference type="InterPro" id="IPR007387">
    <property type="entry name" value="TRAP_DctQ"/>
</dbReference>
<comment type="subcellular location">
    <subcellularLocation>
        <location evidence="1 9">Cell inner membrane</location>
        <topology evidence="1 9">Multi-pass membrane protein</topology>
    </subcellularLocation>
</comment>
<feature type="transmembrane region" description="Helical" evidence="9">
    <location>
        <begin position="49"/>
        <end position="68"/>
    </location>
</feature>
<evidence type="ECO:0000256" key="6">
    <source>
        <dbReference type="ARBA" id="ARBA00022989"/>
    </source>
</evidence>
<sequence>MSRIRNFIDNIESYVCRTLLATFVGLLFTQIVARQIFEHSISWIEELSVILFVWFAFFGASYAAKLNAHNRVTFHLKMLPGNGAKYVEAFADLFWIAFNLYFVYLSIEFIFKRMNKFWKAQTLGIEMKYFYLVLPIAFSLMAFRVAQVHYRQLVKGVKIKDPDAIDVAELKTQSPASISSAA</sequence>
<keyword evidence="2 9" id="KW-0813">Transport</keyword>
<feature type="transmembrane region" description="Helical" evidence="9">
    <location>
        <begin position="127"/>
        <end position="146"/>
    </location>
</feature>
<dbReference type="PANTHER" id="PTHR35011:SF2">
    <property type="entry name" value="2,3-DIKETO-L-GULONATE TRAP TRANSPORTER SMALL PERMEASE PROTEIN YIAM"/>
    <property type="match status" value="1"/>
</dbReference>
<comment type="function">
    <text evidence="9">Part of the tripartite ATP-independent periplasmic (TRAP) transport system.</text>
</comment>
<comment type="caution">
    <text evidence="9">Lacks conserved residue(s) required for the propagation of feature annotation.</text>
</comment>
<keyword evidence="7 9" id="KW-0472">Membrane</keyword>
<evidence type="ECO:0000256" key="9">
    <source>
        <dbReference type="RuleBase" id="RU369079"/>
    </source>
</evidence>
<keyword evidence="6 9" id="KW-1133">Transmembrane helix</keyword>
<dbReference type="InterPro" id="IPR055348">
    <property type="entry name" value="DctQ"/>
</dbReference>
<evidence type="ECO:0000256" key="1">
    <source>
        <dbReference type="ARBA" id="ARBA00004429"/>
    </source>
</evidence>
<dbReference type="Pfam" id="PF04290">
    <property type="entry name" value="DctQ"/>
    <property type="match status" value="1"/>
</dbReference>
<comment type="similarity">
    <text evidence="8 9">Belongs to the TRAP transporter small permease family.</text>
</comment>
<feature type="transmembrane region" description="Helical" evidence="9">
    <location>
        <begin position="89"/>
        <end position="107"/>
    </location>
</feature>
<dbReference type="GO" id="GO:0005886">
    <property type="term" value="C:plasma membrane"/>
    <property type="evidence" value="ECO:0007669"/>
    <property type="project" value="UniProtKB-SubCell"/>
</dbReference>
<dbReference type="GO" id="GO:0015740">
    <property type="term" value="P:C4-dicarboxylate transport"/>
    <property type="evidence" value="ECO:0007669"/>
    <property type="project" value="TreeGrafter"/>
</dbReference>
<evidence type="ECO:0000256" key="8">
    <source>
        <dbReference type="ARBA" id="ARBA00038436"/>
    </source>
</evidence>
<reference evidence="11 12" key="1">
    <citation type="submission" date="2020-07" db="EMBL/GenBank/DDBJ databases">
        <title>Draft genome and description of Microvirga mediterraneensis Marseille-Q2068 sp. nov.</title>
        <authorList>
            <person name="Boxberger M."/>
        </authorList>
    </citation>
    <scope>NUCLEOTIDE SEQUENCE [LARGE SCALE GENOMIC DNA]</scope>
    <source>
        <strain evidence="11 12">Marseille-Q2068</strain>
    </source>
</reference>
<keyword evidence="5 9" id="KW-0812">Transmembrane</keyword>
<dbReference type="PANTHER" id="PTHR35011">
    <property type="entry name" value="2,3-DIKETO-L-GULONATE TRAP TRANSPORTER SMALL PERMEASE PROTEIN YIAM"/>
    <property type="match status" value="1"/>
</dbReference>
<evidence type="ECO:0000313" key="11">
    <source>
        <dbReference type="EMBL" id="MBA1156847.1"/>
    </source>
</evidence>
<evidence type="ECO:0000256" key="2">
    <source>
        <dbReference type="ARBA" id="ARBA00022448"/>
    </source>
</evidence>
<evidence type="ECO:0000256" key="7">
    <source>
        <dbReference type="ARBA" id="ARBA00023136"/>
    </source>
</evidence>
<dbReference type="AlphaFoldDB" id="A0A838BMU1"/>
<comment type="subunit">
    <text evidence="9">The complex comprises the extracytoplasmic solute receptor protein and the two transmembrane proteins.</text>
</comment>
<proteinExistence type="inferred from homology"/>
<keyword evidence="3" id="KW-1003">Cell membrane</keyword>
<organism evidence="11 12">
    <name type="scientific">Microvirga mediterraneensis</name>
    <dbReference type="NCBI Taxonomy" id="2754695"/>
    <lineage>
        <taxon>Bacteria</taxon>
        <taxon>Pseudomonadati</taxon>
        <taxon>Pseudomonadota</taxon>
        <taxon>Alphaproteobacteria</taxon>
        <taxon>Hyphomicrobiales</taxon>
        <taxon>Methylobacteriaceae</taxon>
        <taxon>Microvirga</taxon>
    </lineage>
</organism>
<evidence type="ECO:0000259" key="10">
    <source>
        <dbReference type="Pfam" id="PF04290"/>
    </source>
</evidence>
<name>A0A838BMU1_9HYPH</name>
<evidence type="ECO:0000256" key="4">
    <source>
        <dbReference type="ARBA" id="ARBA00022519"/>
    </source>
</evidence>